<keyword evidence="3" id="KW-1185">Reference proteome</keyword>
<comment type="caution">
    <text evidence="2">The sequence shown here is derived from an EMBL/GenBank/DDBJ whole genome shotgun (WGS) entry which is preliminary data.</text>
</comment>
<feature type="chain" id="PRO_5026831056" evidence="1">
    <location>
        <begin position="20"/>
        <end position="387"/>
    </location>
</feature>
<feature type="signal peptide" evidence="1">
    <location>
        <begin position="1"/>
        <end position="19"/>
    </location>
</feature>
<keyword evidence="1" id="KW-0732">Signal</keyword>
<name>A0A6N6M7I2_9FLAO</name>
<evidence type="ECO:0000313" key="3">
    <source>
        <dbReference type="Proteomes" id="UP000435357"/>
    </source>
</evidence>
<evidence type="ECO:0000256" key="1">
    <source>
        <dbReference type="SAM" id="SignalP"/>
    </source>
</evidence>
<evidence type="ECO:0000313" key="2">
    <source>
        <dbReference type="EMBL" id="KAB1066030.1"/>
    </source>
</evidence>
<proteinExistence type="predicted"/>
<dbReference type="AlphaFoldDB" id="A0A6N6M7I2"/>
<accession>A0A6N6M7I2</accession>
<protein>
    <submittedName>
        <fullName evidence="2">Uncharacterized protein</fullName>
    </submittedName>
</protein>
<dbReference type="EMBL" id="WACR01000001">
    <property type="protein sequence ID" value="KAB1066030.1"/>
    <property type="molecule type" value="Genomic_DNA"/>
</dbReference>
<gene>
    <name evidence="2" type="ORF">F3059_00745</name>
</gene>
<dbReference type="Proteomes" id="UP000435357">
    <property type="component" value="Unassembled WGS sequence"/>
</dbReference>
<dbReference type="OrthoDB" id="833044at2"/>
<dbReference type="RefSeq" id="WP_151166018.1">
    <property type="nucleotide sequence ID" value="NZ_WACR01000001.1"/>
</dbReference>
<reference evidence="2 3" key="1">
    <citation type="submission" date="2019-09" db="EMBL/GenBank/DDBJ databases">
        <title>Genomes of Cryomorphaceae.</title>
        <authorList>
            <person name="Bowman J.P."/>
        </authorList>
    </citation>
    <scope>NUCLEOTIDE SEQUENCE [LARGE SCALE GENOMIC DNA]</scope>
    <source>
        <strain evidence="2 3">KCTC 52047</strain>
    </source>
</reference>
<sequence length="387" mass="44023">MKNIFFLLILSVMVSTSLAQERVVKVNFESGSFVNSPSVPFDKPFLVEGEVLKNVEYVEVAIFPSGSETELHRYSWNRYDQNQTETFSIKVPAVLKSNSKYDFKIITYKRLTSTQKQKLRENLRNRIHFYLENNYKFDGKKVSVEKPKHVYRGLEKLIDKALEYQVSKNGLQYVAPSKLVLSELENDRDFKFRKFLSRKKTTMRDSIANKLIDKKVNHLTDLVMSEVDQFLNSDVVQQYRSVTVESVPTDKERFSLPVNAGMYAWNKSTTINNASVNNTNFTPGVGFTIPFAAKTTLAQKAKLFDSFGYSMGVLFDPVRDASGTEFVTPGVNIPVYTGFGVRLFKVVRLNVGGLILAEDGIQDFQKITFLPTAGLALELNLWMGVKK</sequence>
<organism evidence="2 3">
    <name type="scientific">Salibacter halophilus</name>
    <dbReference type="NCBI Taxonomy" id="1803916"/>
    <lineage>
        <taxon>Bacteria</taxon>
        <taxon>Pseudomonadati</taxon>
        <taxon>Bacteroidota</taxon>
        <taxon>Flavobacteriia</taxon>
        <taxon>Flavobacteriales</taxon>
        <taxon>Salibacteraceae</taxon>
        <taxon>Salibacter</taxon>
    </lineage>
</organism>